<evidence type="ECO:0000313" key="1">
    <source>
        <dbReference type="EMBL" id="KAF9472740.1"/>
    </source>
</evidence>
<gene>
    <name evidence="1" type="ORF">BDN70DRAFT_440588</name>
</gene>
<sequence length="189" mass="22249">MKRNCFMNREGEKMSGWRLATKGLVVIGLTVRGCDTKAHLRRTNSHLLWSFLGGDTEKKFTVIWERLDGMHDRVDRAIEPAVNRYWLQTHAYVREPCPARSPRHGDNDSQPILSRDFCYLRLEFIFYLLHRPPSHYRRFSSTSTQFETSWFLNRRKRIRGSPEFLPRSGSMSYAGFFRRMNSLSANRAA</sequence>
<evidence type="ECO:0000313" key="2">
    <source>
        <dbReference type="Proteomes" id="UP000807469"/>
    </source>
</evidence>
<proteinExistence type="predicted"/>
<reference evidence="1" key="1">
    <citation type="submission" date="2020-11" db="EMBL/GenBank/DDBJ databases">
        <authorList>
            <consortium name="DOE Joint Genome Institute"/>
            <person name="Ahrendt S."/>
            <person name="Riley R."/>
            <person name="Andreopoulos W."/>
            <person name="Labutti K."/>
            <person name="Pangilinan J."/>
            <person name="Ruiz-Duenas F.J."/>
            <person name="Barrasa J.M."/>
            <person name="Sanchez-Garcia M."/>
            <person name="Camarero S."/>
            <person name="Miyauchi S."/>
            <person name="Serrano A."/>
            <person name="Linde D."/>
            <person name="Babiker R."/>
            <person name="Drula E."/>
            <person name="Ayuso-Fernandez I."/>
            <person name="Pacheco R."/>
            <person name="Padilla G."/>
            <person name="Ferreira P."/>
            <person name="Barriuso J."/>
            <person name="Kellner H."/>
            <person name="Castanera R."/>
            <person name="Alfaro M."/>
            <person name="Ramirez L."/>
            <person name="Pisabarro A.G."/>
            <person name="Kuo A."/>
            <person name="Tritt A."/>
            <person name="Lipzen A."/>
            <person name="He G."/>
            <person name="Yan M."/>
            <person name="Ng V."/>
            <person name="Cullen D."/>
            <person name="Martin F."/>
            <person name="Rosso M.-N."/>
            <person name="Henrissat B."/>
            <person name="Hibbett D."/>
            <person name="Martinez A.T."/>
            <person name="Grigoriev I.V."/>
        </authorList>
    </citation>
    <scope>NUCLEOTIDE SEQUENCE</scope>
    <source>
        <strain evidence="1">CIRM-BRFM 674</strain>
    </source>
</reference>
<protein>
    <submittedName>
        <fullName evidence="1">Uncharacterized protein</fullName>
    </submittedName>
</protein>
<dbReference type="EMBL" id="MU155503">
    <property type="protein sequence ID" value="KAF9472740.1"/>
    <property type="molecule type" value="Genomic_DNA"/>
</dbReference>
<dbReference type="AlphaFoldDB" id="A0A9P5YQ92"/>
<accession>A0A9P5YQ92</accession>
<organism evidence="1 2">
    <name type="scientific">Pholiota conissans</name>
    <dbReference type="NCBI Taxonomy" id="109636"/>
    <lineage>
        <taxon>Eukaryota</taxon>
        <taxon>Fungi</taxon>
        <taxon>Dikarya</taxon>
        <taxon>Basidiomycota</taxon>
        <taxon>Agaricomycotina</taxon>
        <taxon>Agaricomycetes</taxon>
        <taxon>Agaricomycetidae</taxon>
        <taxon>Agaricales</taxon>
        <taxon>Agaricineae</taxon>
        <taxon>Strophariaceae</taxon>
        <taxon>Pholiota</taxon>
    </lineage>
</organism>
<keyword evidence="2" id="KW-1185">Reference proteome</keyword>
<dbReference type="Proteomes" id="UP000807469">
    <property type="component" value="Unassembled WGS sequence"/>
</dbReference>
<name>A0A9P5YQ92_9AGAR</name>
<comment type="caution">
    <text evidence="1">The sequence shown here is derived from an EMBL/GenBank/DDBJ whole genome shotgun (WGS) entry which is preliminary data.</text>
</comment>